<evidence type="ECO:0000256" key="2">
    <source>
        <dbReference type="ARBA" id="ARBA00022679"/>
    </source>
</evidence>
<dbReference type="STRING" id="123822.B0188_06920"/>
<dbReference type="AlphaFoldDB" id="A0A1T0AZX7"/>
<dbReference type="OrthoDB" id="9807549at2"/>
<organism evidence="4 5">
    <name type="scientific">[Haemophilus] felis</name>
    <dbReference type="NCBI Taxonomy" id="123822"/>
    <lineage>
        <taxon>Bacteria</taxon>
        <taxon>Pseudomonadati</taxon>
        <taxon>Pseudomonadota</taxon>
        <taxon>Gammaproteobacteria</taxon>
        <taxon>Pasteurellales</taxon>
        <taxon>Pasteurellaceae</taxon>
    </lineage>
</organism>
<evidence type="ECO:0000256" key="1">
    <source>
        <dbReference type="ARBA" id="ARBA00022676"/>
    </source>
</evidence>
<keyword evidence="5" id="KW-1185">Reference proteome</keyword>
<dbReference type="PANTHER" id="PTHR13778:SF47">
    <property type="entry name" value="LIPOPOLYSACCHARIDE 1,3-GALACTOSYLTRANSFERASE"/>
    <property type="match status" value="1"/>
</dbReference>
<dbReference type="InterPro" id="IPR050748">
    <property type="entry name" value="Glycosyltrans_8_dom-fam"/>
</dbReference>
<proteinExistence type="predicted"/>
<evidence type="ECO:0000313" key="5">
    <source>
        <dbReference type="Proteomes" id="UP000190023"/>
    </source>
</evidence>
<keyword evidence="2" id="KW-0808">Transferase</keyword>
<dbReference type="CDD" id="cd04194">
    <property type="entry name" value="GT8_A4GalT_like"/>
    <property type="match status" value="1"/>
</dbReference>
<name>A0A1T0AZX7_9PAST</name>
<dbReference type="EMBL" id="MUYB01000027">
    <property type="protein sequence ID" value="OOS03229.1"/>
    <property type="molecule type" value="Genomic_DNA"/>
</dbReference>
<accession>A0A1T0AZX7</accession>
<dbReference type="Proteomes" id="UP000190023">
    <property type="component" value="Unassembled WGS sequence"/>
</dbReference>
<dbReference type="PANTHER" id="PTHR13778">
    <property type="entry name" value="GLYCOSYLTRANSFERASE 8 DOMAIN-CONTAINING PROTEIN"/>
    <property type="match status" value="1"/>
</dbReference>
<dbReference type="GO" id="GO:0016757">
    <property type="term" value="F:glycosyltransferase activity"/>
    <property type="evidence" value="ECO:0007669"/>
    <property type="project" value="UniProtKB-KW"/>
</dbReference>
<dbReference type="Gene3D" id="3.90.550.10">
    <property type="entry name" value="Spore Coat Polysaccharide Biosynthesis Protein SpsA, Chain A"/>
    <property type="match status" value="1"/>
</dbReference>
<evidence type="ECO:0000256" key="3">
    <source>
        <dbReference type="ARBA" id="ARBA00022723"/>
    </source>
</evidence>
<dbReference type="Pfam" id="PF01501">
    <property type="entry name" value="Glyco_transf_8"/>
    <property type="match status" value="1"/>
</dbReference>
<evidence type="ECO:0000313" key="4">
    <source>
        <dbReference type="EMBL" id="OOS03229.1"/>
    </source>
</evidence>
<dbReference type="InterPro" id="IPR029044">
    <property type="entry name" value="Nucleotide-diphossugar_trans"/>
</dbReference>
<sequence>MNFISNRETIVRNHNDKSVNIAFCADENYVKYMGVGVFSILDNNRDLKINFHIFVTAINIEDIEKLKSISSIYNNFNLDIYYINTVFFDELPICEHFSTAIYYRLIIPYVLSDRESVLYVDTDIICLGDISSIFNEISEKTVSAVEDLISKDYLSKLGKIGFEINPYFNSGVLLINNKKWIELEVFEKVLYLVKNNNFKYPDQDALNILFQNDKNILPRSFNFMEWEKTYRDKDLYNNMVFLHFIGATKPWCWIGIHPKYDFYLKKSPWKDIQYILPKTTSDFRRASNRFWRIGQKKKAIKYKCIYLIRKLLRKK</sequence>
<dbReference type="InterPro" id="IPR002495">
    <property type="entry name" value="Glyco_trans_8"/>
</dbReference>
<comment type="caution">
    <text evidence="4">The sequence shown here is derived from an EMBL/GenBank/DDBJ whole genome shotgun (WGS) entry which is preliminary data.</text>
</comment>
<reference evidence="4 5" key="1">
    <citation type="submission" date="2017-02" db="EMBL/GenBank/DDBJ databases">
        <title>Draft genome sequence of Haemophilus felis CCUG 31170 type strain.</title>
        <authorList>
            <person name="Engstrom-Jakobsson H."/>
            <person name="Salva-Serra F."/>
            <person name="Thorell K."/>
            <person name="Gonzales-Siles L."/>
            <person name="Karlsson R."/>
            <person name="Boulund F."/>
            <person name="Engstrand L."/>
            <person name="Kristiansson E."/>
            <person name="Moore E."/>
        </authorList>
    </citation>
    <scope>NUCLEOTIDE SEQUENCE [LARGE SCALE GENOMIC DNA]</scope>
    <source>
        <strain evidence="4 5">CCUG 31170</strain>
    </source>
</reference>
<keyword evidence="3" id="KW-0479">Metal-binding</keyword>
<dbReference type="SUPFAM" id="SSF53448">
    <property type="entry name" value="Nucleotide-diphospho-sugar transferases"/>
    <property type="match status" value="1"/>
</dbReference>
<keyword evidence="1" id="KW-0328">Glycosyltransferase</keyword>
<gene>
    <name evidence="4" type="ORF">B0188_06920</name>
</gene>
<protein>
    <submittedName>
        <fullName evidence="4">Uncharacterized protein</fullName>
    </submittedName>
</protein>
<dbReference type="GO" id="GO:0046872">
    <property type="term" value="F:metal ion binding"/>
    <property type="evidence" value="ECO:0007669"/>
    <property type="project" value="UniProtKB-KW"/>
</dbReference>